<keyword evidence="2" id="KW-1185">Reference proteome</keyword>
<evidence type="ECO:0000313" key="1">
    <source>
        <dbReference type="EMBL" id="KAK9833265.1"/>
    </source>
</evidence>
<evidence type="ECO:0000313" key="2">
    <source>
        <dbReference type="Proteomes" id="UP001445335"/>
    </source>
</evidence>
<organism evidence="1 2">
    <name type="scientific">Elliptochloris bilobata</name>
    <dbReference type="NCBI Taxonomy" id="381761"/>
    <lineage>
        <taxon>Eukaryota</taxon>
        <taxon>Viridiplantae</taxon>
        <taxon>Chlorophyta</taxon>
        <taxon>core chlorophytes</taxon>
        <taxon>Trebouxiophyceae</taxon>
        <taxon>Trebouxiophyceae incertae sedis</taxon>
        <taxon>Elliptochloris clade</taxon>
        <taxon>Elliptochloris</taxon>
    </lineage>
</organism>
<reference evidence="1 2" key="1">
    <citation type="journal article" date="2024" name="Nat. Commun.">
        <title>Phylogenomics reveals the evolutionary origins of lichenization in chlorophyte algae.</title>
        <authorList>
            <person name="Puginier C."/>
            <person name="Libourel C."/>
            <person name="Otte J."/>
            <person name="Skaloud P."/>
            <person name="Haon M."/>
            <person name="Grisel S."/>
            <person name="Petersen M."/>
            <person name="Berrin J.G."/>
            <person name="Delaux P.M."/>
            <person name="Dal Grande F."/>
            <person name="Keller J."/>
        </authorList>
    </citation>
    <scope>NUCLEOTIDE SEQUENCE [LARGE SCALE GENOMIC DNA]</scope>
    <source>
        <strain evidence="1 2">SAG 245.80</strain>
    </source>
</reference>
<dbReference type="EMBL" id="JALJOU010000037">
    <property type="protein sequence ID" value="KAK9833265.1"/>
    <property type="molecule type" value="Genomic_DNA"/>
</dbReference>
<name>A0AAW1RGM7_9CHLO</name>
<comment type="caution">
    <text evidence="1">The sequence shown here is derived from an EMBL/GenBank/DDBJ whole genome shotgun (WGS) entry which is preliminary data.</text>
</comment>
<protein>
    <submittedName>
        <fullName evidence="1">Uncharacterized protein</fullName>
    </submittedName>
</protein>
<accession>A0AAW1RGM7</accession>
<proteinExistence type="predicted"/>
<gene>
    <name evidence="1" type="ORF">WJX81_001124</name>
</gene>
<sequence>MEERGQNLTYAVFEEQPASDNAYAATDFDAAYADISVLHILQDRDYQGAVLAGNPHYRAFIQEHFPSGSVFHPLARWLLRLSDPLRARVHAHARRHFTPHTIGIHLRLLKVNGWTVFVI</sequence>
<dbReference type="AlphaFoldDB" id="A0AAW1RGM7"/>
<dbReference type="Proteomes" id="UP001445335">
    <property type="component" value="Unassembled WGS sequence"/>
</dbReference>